<dbReference type="InterPro" id="IPR000292">
    <property type="entry name" value="For/NO2_transpt"/>
</dbReference>
<feature type="transmembrane region" description="Helical" evidence="7">
    <location>
        <begin position="159"/>
        <end position="188"/>
    </location>
</feature>
<evidence type="ECO:0000313" key="11">
    <source>
        <dbReference type="Proteomes" id="UP000747110"/>
    </source>
</evidence>
<dbReference type="GO" id="GO:0015499">
    <property type="term" value="F:formate transmembrane transporter activity"/>
    <property type="evidence" value="ECO:0007669"/>
    <property type="project" value="TreeGrafter"/>
</dbReference>
<evidence type="ECO:0000313" key="8">
    <source>
        <dbReference type="EMBL" id="GIL76707.1"/>
    </source>
</evidence>
<feature type="non-terminal residue" evidence="9">
    <location>
        <position position="1"/>
    </location>
</feature>
<gene>
    <name evidence="8" type="ORF">Vretifemale_6298</name>
    <name evidence="9" type="ORF">Vretimale_8821</name>
</gene>
<name>A0A8J4LP28_9CHLO</name>
<feature type="transmembrane region" description="Helical" evidence="7">
    <location>
        <begin position="287"/>
        <end position="306"/>
    </location>
</feature>
<keyword evidence="3 7" id="KW-0812">Transmembrane</keyword>
<dbReference type="Proteomes" id="UP000747110">
    <property type="component" value="Unassembled WGS sequence"/>
</dbReference>
<accession>A0A8J4LP28</accession>
<dbReference type="AlphaFoldDB" id="A0A8J4LP28"/>
<keyword evidence="2" id="KW-0813">Transport</keyword>
<dbReference type="Pfam" id="PF01226">
    <property type="entry name" value="Form_Nir_trans"/>
    <property type="match status" value="1"/>
</dbReference>
<dbReference type="GO" id="GO:0005886">
    <property type="term" value="C:plasma membrane"/>
    <property type="evidence" value="ECO:0007669"/>
    <property type="project" value="TreeGrafter"/>
</dbReference>
<evidence type="ECO:0000256" key="1">
    <source>
        <dbReference type="ARBA" id="ARBA00004141"/>
    </source>
</evidence>
<evidence type="ECO:0000313" key="9">
    <source>
        <dbReference type="EMBL" id="GIM04201.1"/>
    </source>
</evidence>
<dbReference type="EMBL" id="BNCQ01000015">
    <property type="protein sequence ID" value="GIM04201.1"/>
    <property type="molecule type" value="Genomic_DNA"/>
</dbReference>
<evidence type="ECO:0000256" key="5">
    <source>
        <dbReference type="ARBA" id="ARBA00023136"/>
    </source>
</evidence>
<dbReference type="FunFam" id="1.20.1080.10:FF:000011">
    <property type="entry name" value="Formate family transporter"/>
    <property type="match status" value="1"/>
</dbReference>
<comment type="caution">
    <text evidence="9">The sequence shown here is derived from an EMBL/GenBank/DDBJ whole genome shotgun (WGS) entry which is preliminary data.</text>
</comment>
<evidence type="ECO:0000313" key="10">
    <source>
        <dbReference type="Proteomes" id="UP000722791"/>
    </source>
</evidence>
<feature type="transmembrane region" description="Helical" evidence="7">
    <location>
        <begin position="318"/>
        <end position="345"/>
    </location>
</feature>
<evidence type="ECO:0000256" key="7">
    <source>
        <dbReference type="SAM" id="Phobius"/>
    </source>
</evidence>
<reference evidence="9" key="1">
    <citation type="journal article" date="2021" name="Proc. Natl. Acad. Sci. U.S.A.">
        <title>Three genomes in the algal genus Volvox reveal the fate of a haploid sex-determining region after a transition to homothallism.</title>
        <authorList>
            <person name="Yamamoto K."/>
            <person name="Hamaji T."/>
            <person name="Kawai-Toyooka H."/>
            <person name="Matsuzaki R."/>
            <person name="Takahashi F."/>
            <person name="Nishimura Y."/>
            <person name="Kawachi M."/>
            <person name="Noguchi H."/>
            <person name="Minakuchi Y."/>
            <person name="Umen J.G."/>
            <person name="Toyoda A."/>
            <person name="Nozaki H."/>
        </authorList>
    </citation>
    <scope>NUCLEOTIDE SEQUENCE</scope>
    <source>
        <strain evidence="9">NIES-3785</strain>
        <strain evidence="8">NIES-3786</strain>
    </source>
</reference>
<dbReference type="InterPro" id="IPR024002">
    <property type="entry name" value="For/NO2_transpt_CS"/>
</dbReference>
<organism evidence="9 10">
    <name type="scientific">Volvox reticuliferus</name>
    <dbReference type="NCBI Taxonomy" id="1737510"/>
    <lineage>
        <taxon>Eukaryota</taxon>
        <taxon>Viridiplantae</taxon>
        <taxon>Chlorophyta</taxon>
        <taxon>core chlorophytes</taxon>
        <taxon>Chlorophyceae</taxon>
        <taxon>CS clade</taxon>
        <taxon>Chlamydomonadales</taxon>
        <taxon>Volvocaceae</taxon>
        <taxon>Volvox</taxon>
    </lineage>
</organism>
<dbReference type="PROSITE" id="PS01005">
    <property type="entry name" value="FORMATE_NITRITE_TP_1"/>
    <property type="match status" value="1"/>
</dbReference>
<dbReference type="InterPro" id="IPR023271">
    <property type="entry name" value="Aquaporin-like"/>
</dbReference>
<protein>
    <submittedName>
        <fullName evidence="9">Uncharacterized protein</fullName>
    </submittedName>
</protein>
<proteinExistence type="inferred from homology"/>
<dbReference type="PANTHER" id="PTHR30520:SF6">
    <property type="entry name" value="FORMATE_NITRATE FAMILY TRANSPORTER (EUROFUNG)"/>
    <property type="match status" value="1"/>
</dbReference>
<evidence type="ECO:0000256" key="3">
    <source>
        <dbReference type="ARBA" id="ARBA00022692"/>
    </source>
</evidence>
<dbReference type="OrthoDB" id="4829at2759"/>
<keyword evidence="4 7" id="KW-1133">Transmembrane helix</keyword>
<feature type="transmembrane region" description="Helical" evidence="7">
    <location>
        <begin position="365"/>
        <end position="386"/>
    </location>
</feature>
<feature type="transmembrane region" description="Helical" evidence="7">
    <location>
        <begin position="241"/>
        <end position="267"/>
    </location>
</feature>
<evidence type="ECO:0000256" key="6">
    <source>
        <dbReference type="ARBA" id="ARBA00049660"/>
    </source>
</evidence>
<dbReference type="EMBL" id="BNCP01000009">
    <property type="protein sequence ID" value="GIL76707.1"/>
    <property type="molecule type" value="Genomic_DNA"/>
</dbReference>
<dbReference type="PANTHER" id="PTHR30520">
    <property type="entry name" value="FORMATE TRANSPORTER-RELATED"/>
    <property type="match status" value="1"/>
</dbReference>
<evidence type="ECO:0000256" key="2">
    <source>
        <dbReference type="ARBA" id="ARBA00022448"/>
    </source>
</evidence>
<dbReference type="Proteomes" id="UP000722791">
    <property type="component" value="Unassembled WGS sequence"/>
</dbReference>
<keyword evidence="5 7" id="KW-0472">Membrane</keyword>
<comment type="subcellular location">
    <subcellularLocation>
        <location evidence="1">Membrane</location>
        <topology evidence="1">Multi-pass membrane protein</topology>
    </subcellularLocation>
</comment>
<keyword evidence="11" id="KW-1185">Reference proteome</keyword>
<comment type="similarity">
    <text evidence="6">Belongs to the FNT transporter (TC 1.A.16) family.</text>
</comment>
<sequence>QDLCSIRYHNADFGIIFEGAKFSPRTDTLVTQKRYRTGIKIYRVRIDIIIMRSHALQNNASPLRKCSSVPCAQALLITARRRPFQQVCRAASITPATSQSLNSNGYHAPATVVAPAHQPPPSPAPAPAPPPGVLPPAAAYNNIVNLGVAKASIPIWKTLLMGVMAGCYISFGGFLAVTTAGMCAGLGITNPVLTRLAMGALFPFGLLITLVCGAELFTGNTALLTAAVLEKKAEIKDLAKNWIWSYIGNLVGSLMMVALVVGSGLLASSPVAANMAAAKTSIPFGQALVRGVLCNWLVCSAVWMASAAASLPGKMLAAYLPVMAFIALGLEHSVANMFFCSLGIVQGAPISWVDFILKNLLPVTLGNVIAGAVCMAGMYALCYGGVVGKAQPTPQPVKVAAS</sequence>
<dbReference type="Gene3D" id="1.20.1080.10">
    <property type="entry name" value="Glycerol uptake facilitator protein"/>
    <property type="match status" value="1"/>
</dbReference>
<evidence type="ECO:0000256" key="4">
    <source>
        <dbReference type="ARBA" id="ARBA00022989"/>
    </source>
</evidence>
<feature type="transmembrane region" description="Helical" evidence="7">
    <location>
        <begin position="200"/>
        <end position="229"/>
    </location>
</feature>